<keyword evidence="3 8" id="KW-0812">Transmembrane</keyword>
<feature type="transmembrane region" description="Helical" evidence="8">
    <location>
        <begin position="180"/>
        <end position="204"/>
    </location>
</feature>
<protein>
    <recommendedName>
        <fullName evidence="11">Peptidoglycan lipid II flippase</fullName>
    </recommendedName>
</protein>
<dbReference type="PANTHER" id="PTHR47019">
    <property type="entry name" value="LIPID II FLIPPASE MURJ"/>
    <property type="match status" value="1"/>
</dbReference>
<evidence type="ECO:0000256" key="6">
    <source>
        <dbReference type="ARBA" id="ARBA00022989"/>
    </source>
</evidence>
<name>A0ABN6XAS8_9CELL</name>
<keyword evidence="6 8" id="KW-1133">Transmembrane helix</keyword>
<dbReference type="PANTHER" id="PTHR47019:SF1">
    <property type="entry name" value="LIPID II FLIPPASE MURJ"/>
    <property type="match status" value="1"/>
</dbReference>
<organism evidence="9 10">
    <name type="scientific">Paraoerskovia sediminicola</name>
    <dbReference type="NCBI Taxonomy" id="1138587"/>
    <lineage>
        <taxon>Bacteria</taxon>
        <taxon>Bacillati</taxon>
        <taxon>Actinomycetota</taxon>
        <taxon>Actinomycetes</taxon>
        <taxon>Micrococcales</taxon>
        <taxon>Cellulomonadaceae</taxon>
        <taxon>Paraoerskovia</taxon>
    </lineage>
</organism>
<reference evidence="10" key="1">
    <citation type="journal article" date="2019" name="Int. J. Syst. Evol. Microbiol.">
        <title>The Global Catalogue of Microorganisms (GCM) 10K type strain sequencing project: providing services to taxonomists for standard genome sequencing and annotation.</title>
        <authorList>
            <consortium name="The Broad Institute Genomics Platform"/>
            <consortium name="The Broad Institute Genome Sequencing Center for Infectious Disease"/>
            <person name="Wu L."/>
            <person name="Ma J."/>
        </authorList>
    </citation>
    <scope>NUCLEOTIDE SEQUENCE [LARGE SCALE GENOMIC DNA]</scope>
    <source>
        <strain evidence="10">NBRC 108565</strain>
    </source>
</reference>
<dbReference type="EMBL" id="AP027729">
    <property type="protein sequence ID" value="BDZ42052.1"/>
    <property type="molecule type" value="Genomic_DNA"/>
</dbReference>
<evidence type="ECO:0008006" key="11">
    <source>
        <dbReference type="Google" id="ProtNLM"/>
    </source>
</evidence>
<dbReference type="RefSeq" id="WP_286219096.1">
    <property type="nucleotide sequence ID" value="NZ_AP027729.1"/>
</dbReference>
<evidence type="ECO:0000256" key="2">
    <source>
        <dbReference type="ARBA" id="ARBA00022475"/>
    </source>
</evidence>
<evidence type="ECO:0000313" key="9">
    <source>
        <dbReference type="EMBL" id="BDZ42052.1"/>
    </source>
</evidence>
<feature type="transmembrane region" description="Helical" evidence="8">
    <location>
        <begin position="282"/>
        <end position="304"/>
    </location>
</feature>
<dbReference type="InterPro" id="IPR004268">
    <property type="entry name" value="MurJ"/>
</dbReference>
<dbReference type="InterPro" id="IPR051050">
    <property type="entry name" value="Lipid_II_flippase_MurJ/MviN"/>
</dbReference>
<accession>A0ABN6XAS8</accession>
<dbReference type="Proteomes" id="UP001321475">
    <property type="component" value="Chromosome"/>
</dbReference>
<keyword evidence="5" id="KW-0573">Peptidoglycan synthesis</keyword>
<keyword evidence="10" id="KW-1185">Reference proteome</keyword>
<feature type="transmembrane region" description="Helical" evidence="8">
    <location>
        <begin position="242"/>
        <end position="262"/>
    </location>
</feature>
<keyword evidence="4" id="KW-0133">Cell shape</keyword>
<feature type="transmembrane region" description="Helical" evidence="8">
    <location>
        <begin position="147"/>
        <end position="168"/>
    </location>
</feature>
<gene>
    <name evidence="9" type="ORF">GCM10025865_13510</name>
</gene>
<evidence type="ECO:0000256" key="8">
    <source>
        <dbReference type="SAM" id="Phobius"/>
    </source>
</evidence>
<feature type="transmembrane region" description="Helical" evidence="8">
    <location>
        <begin position="107"/>
        <end position="126"/>
    </location>
</feature>
<evidence type="ECO:0000256" key="5">
    <source>
        <dbReference type="ARBA" id="ARBA00022984"/>
    </source>
</evidence>
<feature type="transmembrane region" description="Helical" evidence="8">
    <location>
        <begin position="216"/>
        <end position="236"/>
    </location>
</feature>
<keyword evidence="2" id="KW-1003">Cell membrane</keyword>
<sequence>MGQALILLVPLYRSGFRWRFRLGLHGIGLRSIGKVGGWTFGVVILDQVGAWFSTRLVSGAPAAALTDLFGPYLGDTTREGLVTGIVASAPGAFTVAGPAAYSQALMIYLLPHSLVTVSIATALFTGMSKSAAAGDIDRVRFDLSRGLRIITVFTLFAAAVLVVLALPVTKLLLPTSGASSAAAVAEILVPLAIGLVPLGGMVLMRWVYFAFEDGKGVFMIQLVQTPLFMAGCWVAVTVLPGQWWAVGIAVAFTFARIVVVVLRASGLRRMLHGIDGARIAGLLVRASLATGASVVTGFAVRLLFGDLYGLSWMTALVVTVVVTAVMGVTYVAVLRLLRVQELTDVLRPFAARLRPLTSRIRRR</sequence>
<comment type="subcellular location">
    <subcellularLocation>
        <location evidence="1">Cell membrane</location>
        <topology evidence="1">Multi-pass membrane protein</topology>
    </subcellularLocation>
</comment>
<evidence type="ECO:0000313" key="10">
    <source>
        <dbReference type="Proteomes" id="UP001321475"/>
    </source>
</evidence>
<proteinExistence type="predicted"/>
<feature type="transmembrane region" description="Helical" evidence="8">
    <location>
        <begin position="310"/>
        <end position="337"/>
    </location>
</feature>
<evidence type="ECO:0000256" key="1">
    <source>
        <dbReference type="ARBA" id="ARBA00004651"/>
    </source>
</evidence>
<evidence type="ECO:0000256" key="4">
    <source>
        <dbReference type="ARBA" id="ARBA00022960"/>
    </source>
</evidence>
<keyword evidence="7 8" id="KW-0472">Membrane</keyword>
<dbReference type="Pfam" id="PF03023">
    <property type="entry name" value="MurJ"/>
    <property type="match status" value="1"/>
</dbReference>
<evidence type="ECO:0000256" key="7">
    <source>
        <dbReference type="ARBA" id="ARBA00023136"/>
    </source>
</evidence>
<evidence type="ECO:0000256" key="3">
    <source>
        <dbReference type="ARBA" id="ARBA00022692"/>
    </source>
</evidence>